<keyword evidence="3" id="KW-1185">Reference proteome</keyword>
<dbReference type="OrthoDB" id="8447768at2"/>
<evidence type="ECO:0000313" key="2">
    <source>
        <dbReference type="EMBL" id="APW39611.1"/>
    </source>
</evidence>
<dbReference type="EMBL" id="CP019236">
    <property type="protein sequence ID" value="APW39611.1"/>
    <property type="molecule type" value="Genomic_DNA"/>
</dbReference>
<feature type="domain" description="DUF1989" evidence="1">
    <location>
        <begin position="20"/>
        <end position="180"/>
    </location>
</feature>
<dbReference type="STRING" id="1842727.RD110_22365"/>
<dbReference type="KEGG" id="rhy:RD110_22365"/>
<protein>
    <recommendedName>
        <fullName evidence="1">DUF1989 domain-containing protein</fullName>
    </recommendedName>
</protein>
<reference evidence="2 3" key="1">
    <citation type="submission" date="2017-01" db="EMBL/GenBank/DDBJ databases">
        <authorList>
            <person name="Mah S.A."/>
            <person name="Swanson W.J."/>
            <person name="Moy G.W."/>
            <person name="Vacquier V.D."/>
        </authorList>
    </citation>
    <scope>NUCLEOTIDE SEQUENCE [LARGE SCALE GENOMIC DNA]</scope>
    <source>
        <strain evidence="2 3">DCY110</strain>
    </source>
</reference>
<dbReference type="RefSeq" id="WP_076202103.1">
    <property type="nucleotide sequence ID" value="NZ_CP019236.1"/>
</dbReference>
<proteinExistence type="predicted"/>
<evidence type="ECO:0000313" key="3">
    <source>
        <dbReference type="Proteomes" id="UP000186609"/>
    </source>
</evidence>
<dbReference type="AlphaFoldDB" id="A0A1P8K0Z9"/>
<dbReference type="PANTHER" id="PTHR31527">
    <property type="entry name" value="RE64534P"/>
    <property type="match status" value="1"/>
</dbReference>
<dbReference type="Proteomes" id="UP000186609">
    <property type="component" value="Chromosome"/>
</dbReference>
<gene>
    <name evidence="2" type="ORF">RD110_22365</name>
</gene>
<dbReference type="Pfam" id="PF09347">
    <property type="entry name" value="DUF1989"/>
    <property type="match status" value="1"/>
</dbReference>
<organism evidence="2 3">
    <name type="scientific">Rhodoferax koreensis</name>
    <dbReference type="NCBI Taxonomy" id="1842727"/>
    <lineage>
        <taxon>Bacteria</taxon>
        <taxon>Pseudomonadati</taxon>
        <taxon>Pseudomonadota</taxon>
        <taxon>Betaproteobacteria</taxon>
        <taxon>Burkholderiales</taxon>
        <taxon>Comamonadaceae</taxon>
        <taxon>Rhodoferax</taxon>
    </lineage>
</organism>
<dbReference type="InterPro" id="IPR018959">
    <property type="entry name" value="DUF1989"/>
</dbReference>
<accession>A0A1P8K0Z9</accession>
<evidence type="ECO:0000259" key="1">
    <source>
        <dbReference type="Pfam" id="PF09347"/>
    </source>
</evidence>
<dbReference type="PANTHER" id="PTHR31527:SF0">
    <property type="entry name" value="RE64534P"/>
    <property type="match status" value="1"/>
</dbReference>
<sequence>MLLTIDPPSRAPTARRDIQVMPGQAGSIVVLQGQLLKITALGAGAVASVFGFVHGEPSTFLSVHHTRVFSNAYVLGAGMRLVTNRRRALMVLGKDTVGTHDLLMPASTSGYLQEIGLGPETGCVEAVQAELQRLGIMPPRLPDPVNLFMHVRLHQDGRLEPLPNRVVAGDHVVCRVLRDTTFVVAACCTGIAGNDRPAPLMLSAAEDLSEL</sequence>
<name>A0A1P8K0Z9_9BURK</name>